<dbReference type="Proteomes" id="UP001253193">
    <property type="component" value="Unassembled WGS sequence"/>
</dbReference>
<feature type="transmembrane region" description="Helical" evidence="1">
    <location>
        <begin position="74"/>
        <end position="92"/>
    </location>
</feature>
<keyword evidence="1" id="KW-0812">Transmembrane</keyword>
<gene>
    <name evidence="2" type="ORF">QX249_08770</name>
</gene>
<accession>A0AAW8PZ93</accession>
<keyword evidence="1" id="KW-1133">Transmembrane helix</keyword>
<name>A0AAW8PZ93_VIBPH</name>
<evidence type="ECO:0000313" key="2">
    <source>
        <dbReference type="EMBL" id="MDS1820750.1"/>
    </source>
</evidence>
<dbReference type="AlphaFoldDB" id="A0AAW8PZ93"/>
<feature type="transmembrane region" description="Helical" evidence="1">
    <location>
        <begin position="136"/>
        <end position="156"/>
    </location>
</feature>
<feature type="transmembrane region" description="Helical" evidence="1">
    <location>
        <begin position="35"/>
        <end position="54"/>
    </location>
</feature>
<protein>
    <submittedName>
        <fullName evidence="2">Uncharacterized protein</fullName>
    </submittedName>
</protein>
<evidence type="ECO:0000313" key="3">
    <source>
        <dbReference type="Proteomes" id="UP001253193"/>
    </source>
</evidence>
<organism evidence="2 3">
    <name type="scientific">Vibrio parahaemolyticus</name>
    <dbReference type="NCBI Taxonomy" id="670"/>
    <lineage>
        <taxon>Bacteria</taxon>
        <taxon>Pseudomonadati</taxon>
        <taxon>Pseudomonadota</taxon>
        <taxon>Gammaproteobacteria</taxon>
        <taxon>Vibrionales</taxon>
        <taxon>Vibrionaceae</taxon>
        <taxon>Vibrio</taxon>
    </lineage>
</organism>
<comment type="caution">
    <text evidence="2">The sequence shown here is derived from an EMBL/GenBank/DDBJ whole genome shotgun (WGS) entry which is preliminary data.</text>
</comment>
<dbReference type="RefSeq" id="WP_311019527.1">
    <property type="nucleotide sequence ID" value="NZ_JAUHGG010000003.1"/>
</dbReference>
<evidence type="ECO:0000256" key="1">
    <source>
        <dbReference type="SAM" id="Phobius"/>
    </source>
</evidence>
<feature type="transmembrane region" description="Helical" evidence="1">
    <location>
        <begin position="162"/>
        <end position="183"/>
    </location>
</feature>
<sequence length="331" mass="37870">MIKEVLFNLGYWIVLGFALWFLSGSGGFAEVDVQVYGILLTTTFYGLYGLSWLIRKYTPKQGSLDDRVDALWPLYFAFLLFACFMSSFLLAYDVDLKDAQLYYELIGENSPLNSNGALWAILSTFDLYFSSITIGTWIFLILGCCVALVLLCIPSFLKVGFYAMVAYVMMLQVMFVLSTGAGLQLSKNKFYESEFHLSELVVNKYSNSCDGESFIRYDFSYSNVSVFCGDEELVSKYHYTSDLRERMENAGVKYISRYSVWYIWANKISEGDYHSYISVSKKHAPPYVTYEELSGLFYEAILQVNAPIISRQASENRRSELAPQWESRSVN</sequence>
<keyword evidence="1" id="KW-0472">Membrane</keyword>
<dbReference type="EMBL" id="JAUHGG010000003">
    <property type="protein sequence ID" value="MDS1820750.1"/>
    <property type="molecule type" value="Genomic_DNA"/>
</dbReference>
<reference evidence="2" key="1">
    <citation type="submission" date="2023-06" db="EMBL/GenBank/DDBJ databases">
        <title>Genomic Diversity of Vibrio spp. and Metagenomic Analysis of Pathogens in Florida Gulf Coastal Waters Following Hurricane Ian.</title>
        <authorList>
            <person name="Brumfield K.D."/>
        </authorList>
    </citation>
    <scope>NUCLEOTIDE SEQUENCE</scope>
    <source>
        <strain evidence="2">WBS2B-138</strain>
    </source>
</reference>
<feature type="transmembrane region" description="Helical" evidence="1">
    <location>
        <begin position="5"/>
        <end position="23"/>
    </location>
</feature>
<proteinExistence type="predicted"/>